<feature type="chain" id="PRO_5046974344" evidence="2">
    <location>
        <begin position="25"/>
        <end position="321"/>
    </location>
</feature>
<dbReference type="EMBL" id="JACZZA010000003">
    <property type="protein sequence ID" value="MBE1160404.1"/>
    <property type="molecule type" value="Genomic_DNA"/>
</dbReference>
<organism evidence="3 4">
    <name type="scientific">Dyella acidiphila</name>
    <dbReference type="NCBI Taxonomy" id="2775866"/>
    <lineage>
        <taxon>Bacteria</taxon>
        <taxon>Pseudomonadati</taxon>
        <taxon>Pseudomonadota</taxon>
        <taxon>Gammaproteobacteria</taxon>
        <taxon>Lysobacterales</taxon>
        <taxon>Rhodanobacteraceae</taxon>
        <taxon>Dyella</taxon>
    </lineage>
</organism>
<keyword evidence="2" id="KW-0732">Signal</keyword>
<evidence type="ECO:0000256" key="2">
    <source>
        <dbReference type="SAM" id="SignalP"/>
    </source>
</evidence>
<comment type="caution">
    <text evidence="3">The sequence shown here is derived from an EMBL/GenBank/DDBJ whole genome shotgun (WGS) entry which is preliminary data.</text>
</comment>
<accession>A0ABR9G8R2</accession>
<feature type="compositionally biased region" description="Polar residues" evidence="1">
    <location>
        <begin position="238"/>
        <end position="249"/>
    </location>
</feature>
<feature type="signal peptide" evidence="2">
    <location>
        <begin position="1"/>
        <end position="24"/>
    </location>
</feature>
<reference evidence="3 4" key="1">
    <citation type="submission" date="2020-09" db="EMBL/GenBank/DDBJ databases">
        <title>Dyella sp. 7MK23 isolated from forest soil.</title>
        <authorList>
            <person name="Fu J."/>
        </authorList>
    </citation>
    <scope>NUCLEOTIDE SEQUENCE [LARGE SCALE GENOMIC DNA]</scope>
    <source>
        <strain evidence="3 4">7MK23</strain>
    </source>
</reference>
<evidence type="ECO:0000256" key="1">
    <source>
        <dbReference type="SAM" id="MobiDB-lite"/>
    </source>
</evidence>
<evidence type="ECO:0000313" key="3">
    <source>
        <dbReference type="EMBL" id="MBE1160404.1"/>
    </source>
</evidence>
<protein>
    <submittedName>
        <fullName evidence="3">Uncharacterized protein</fullName>
    </submittedName>
</protein>
<name>A0ABR9G8R2_9GAMM</name>
<gene>
    <name evidence="3" type="ORF">IGX34_08380</name>
</gene>
<keyword evidence="4" id="KW-1185">Reference proteome</keyword>
<feature type="compositionally biased region" description="Low complexity" evidence="1">
    <location>
        <begin position="213"/>
        <end position="237"/>
    </location>
</feature>
<feature type="region of interest" description="Disordered" evidence="1">
    <location>
        <begin position="202"/>
        <end position="249"/>
    </location>
</feature>
<dbReference type="RefSeq" id="WP_192555252.1">
    <property type="nucleotide sequence ID" value="NZ_JACZZA010000003.1"/>
</dbReference>
<evidence type="ECO:0000313" key="4">
    <source>
        <dbReference type="Proteomes" id="UP000651010"/>
    </source>
</evidence>
<sequence length="321" mass="32415">MYKRSSIFIAVALVLGGKCACALANDDTSSHLGAGIHDVTDQELAGMRGRFTVGDNTVVWFGVQMVSTFQTNTGQVVQGTMNLGLNFSKNPNNPQVSFVPTVTITTPNAPLPTAASVQSTISRSVQSGGIANVGGLVQSVQIAGDNNATANVTQMNIQSGGAPNVSTTGNTSSWVGPVGSGSSMANAGVSYNGLMANTNSSTTVITPTDGGDSTATNTPSGSTTNNGTSTSNGRTANVGNASVSSTYSNDSAEVTTSVAGEGSASQWIHAGSLGQTIALTTDNAIVTNQMIVNLVTQQLGSTAQLAHTLSQSLNLSHLNGH</sequence>
<proteinExistence type="predicted"/>
<dbReference type="Proteomes" id="UP000651010">
    <property type="component" value="Unassembled WGS sequence"/>
</dbReference>